<gene>
    <name evidence="1" type="ORF">JKL49_09925</name>
</gene>
<dbReference type="AlphaFoldDB" id="A0A974P5Y9"/>
<name>A0A974P5Y9_9CAUL</name>
<organism evidence="1">
    <name type="scientific">Phenylobacterium glaciei</name>
    <dbReference type="NCBI Taxonomy" id="2803784"/>
    <lineage>
        <taxon>Bacteria</taxon>
        <taxon>Pseudomonadati</taxon>
        <taxon>Pseudomonadota</taxon>
        <taxon>Alphaproteobacteria</taxon>
        <taxon>Caulobacterales</taxon>
        <taxon>Caulobacteraceae</taxon>
        <taxon>Phenylobacterium</taxon>
    </lineage>
</organism>
<reference evidence="1" key="1">
    <citation type="submission" date="2021-01" db="EMBL/GenBank/DDBJ databases">
        <title>Genome sequence of Phenylobacterium sp. 20VBR1 isolated from a valley glaceir, Ny-Alesund, Svalbard.</title>
        <authorList>
            <person name="Thomas F.A."/>
            <person name="Krishnan K.P."/>
            <person name="Sinha R.K."/>
        </authorList>
    </citation>
    <scope>NUCLEOTIDE SEQUENCE</scope>
    <source>
        <strain evidence="1">20VBR1</strain>
    </source>
</reference>
<protein>
    <submittedName>
        <fullName evidence="1">Uncharacterized protein</fullName>
    </submittedName>
</protein>
<accession>A0A974P5Y9</accession>
<proteinExistence type="predicted"/>
<dbReference type="EMBL" id="CP068570">
    <property type="protein sequence ID" value="QQZ51338.1"/>
    <property type="molecule type" value="Genomic_DNA"/>
</dbReference>
<evidence type="ECO:0000313" key="1">
    <source>
        <dbReference type="EMBL" id="QQZ51338.1"/>
    </source>
</evidence>
<sequence length="87" mass="9395">MLPDTGERYLSTPLFADVPVEMTPDEQSIFDSTPSASRTNRAFRLAAHPGAMSFGRRQVPTYAPPVARAVAPSLPRGRSGSLCRMAC</sequence>